<protein>
    <submittedName>
        <fullName evidence="1">Uncharacterized protein</fullName>
    </submittedName>
</protein>
<dbReference type="Proteomes" id="UP000185678">
    <property type="component" value="Unassembled WGS sequence"/>
</dbReference>
<sequence length="41" mass="4535">MDSRIGDSTGPGFAMSIFKLTVDGQRLGKCGTKREERFRSV</sequence>
<keyword evidence="2" id="KW-1185">Reference proteome</keyword>
<gene>
    <name evidence="1" type="ORF">SAMN05421779_102313</name>
</gene>
<name>A0A1N7JIV8_9PROT</name>
<dbReference type="EMBL" id="FTOA01000002">
    <property type="protein sequence ID" value="SIS49194.1"/>
    <property type="molecule type" value="Genomic_DNA"/>
</dbReference>
<organism evidence="1 2">
    <name type="scientific">Insolitispirillum peregrinum</name>
    <dbReference type="NCBI Taxonomy" id="80876"/>
    <lineage>
        <taxon>Bacteria</taxon>
        <taxon>Pseudomonadati</taxon>
        <taxon>Pseudomonadota</taxon>
        <taxon>Alphaproteobacteria</taxon>
        <taxon>Rhodospirillales</taxon>
        <taxon>Novispirillaceae</taxon>
        <taxon>Insolitispirillum</taxon>
    </lineage>
</organism>
<dbReference type="AlphaFoldDB" id="A0A1N7JIV8"/>
<accession>A0A1N7JIV8</accession>
<dbReference type="STRING" id="80876.SAMN05421779_102313"/>
<evidence type="ECO:0000313" key="2">
    <source>
        <dbReference type="Proteomes" id="UP000185678"/>
    </source>
</evidence>
<evidence type="ECO:0000313" key="1">
    <source>
        <dbReference type="EMBL" id="SIS49194.1"/>
    </source>
</evidence>
<reference evidence="1 2" key="1">
    <citation type="submission" date="2017-01" db="EMBL/GenBank/DDBJ databases">
        <authorList>
            <person name="Mah S.A."/>
            <person name="Swanson W.J."/>
            <person name="Moy G.W."/>
            <person name="Vacquier V.D."/>
        </authorList>
    </citation>
    <scope>NUCLEOTIDE SEQUENCE [LARGE SCALE GENOMIC DNA]</scope>
    <source>
        <strain evidence="1 2">DSM 11589</strain>
    </source>
</reference>
<proteinExistence type="predicted"/>